<dbReference type="KEGG" id="fpz:LA55_2088"/>
<dbReference type="SUPFAM" id="SSF55068">
    <property type="entry name" value="Peptide methionine sulfoxide reductase"/>
    <property type="match status" value="1"/>
</dbReference>
<dbReference type="RefSeq" id="WP_044527072.1">
    <property type="nucleotide sequence ID" value="NZ_CP009440.1"/>
</dbReference>
<dbReference type="HAMAP" id="MF_01401">
    <property type="entry name" value="MsrA"/>
    <property type="match status" value="1"/>
</dbReference>
<reference evidence="7 8" key="1">
    <citation type="journal article" date="2015" name="Genome Announc.">
        <title>Genome sequencing of 18 francisella strains to aid in assay development and testing.</title>
        <authorList>
            <person name="Johnson S.L."/>
            <person name="Daligault H.E."/>
            <person name="Davenport K.W."/>
            <person name="Coyne S.R."/>
            <person name="Frey K.G."/>
            <person name="Koroleva G.I."/>
            <person name="Broomall S.M."/>
            <person name="Bishop-Lilly K.A."/>
            <person name="Bruce D.C."/>
            <person name="Chertkov O."/>
            <person name="Freitas T."/>
            <person name="Jaissle J."/>
            <person name="Ladner J.T."/>
            <person name="Rosenzweig C.N."/>
            <person name="Gibbons H.S."/>
            <person name="Palacios G.F."/>
            <person name="Redden C.L."/>
            <person name="Xu Y."/>
            <person name="Minogue T.D."/>
            <person name="Chain P.S."/>
        </authorList>
    </citation>
    <scope>NUCLEOTIDE SEQUENCE [LARGE SCALE GENOMIC DNA]</scope>
    <source>
        <strain evidence="7 8">GA01-2794</strain>
    </source>
</reference>
<dbReference type="InterPro" id="IPR002569">
    <property type="entry name" value="Met_Sox_Rdtase_MsrA_dom"/>
</dbReference>
<feature type="domain" description="Peptide methionine sulphoxide reductase MsrA" evidence="6">
    <location>
        <begin position="31"/>
        <end position="191"/>
    </location>
</feature>
<dbReference type="AlphaFoldDB" id="A0A0B6CT32"/>
<evidence type="ECO:0000256" key="5">
    <source>
        <dbReference type="SAM" id="SignalP"/>
    </source>
</evidence>
<comment type="function">
    <text evidence="4">Has an important function as a repair enzyme for proteins that have been inactivated by oxidation. Catalyzes the reversible oxidation-reduction of methionine sulfoxide in proteins to methionine.</text>
</comment>
<dbReference type="PANTHER" id="PTHR43774">
    <property type="entry name" value="PEPTIDE METHIONINE SULFOXIDE REDUCTASE"/>
    <property type="match status" value="1"/>
</dbReference>
<evidence type="ECO:0000313" key="7">
    <source>
        <dbReference type="EMBL" id="AJI53639.1"/>
    </source>
</evidence>
<feature type="signal peptide" evidence="5">
    <location>
        <begin position="1"/>
        <end position="21"/>
    </location>
</feature>
<name>A0A0B6CT32_9GAMM</name>
<proteinExistence type="inferred from homology"/>
<dbReference type="STRING" id="28110.KU46_502"/>
<evidence type="ECO:0000256" key="1">
    <source>
        <dbReference type="ARBA" id="ARBA00023002"/>
    </source>
</evidence>
<dbReference type="InterPro" id="IPR036509">
    <property type="entry name" value="Met_Sox_Rdtase_MsrA_sf"/>
</dbReference>
<evidence type="ECO:0000313" key="8">
    <source>
        <dbReference type="Proteomes" id="UP000031830"/>
    </source>
</evidence>
<comment type="catalytic activity">
    <reaction evidence="3 4">
        <text>[thioredoxin]-disulfide + L-methionine + H2O = L-methionine (S)-S-oxide + [thioredoxin]-dithiol</text>
        <dbReference type="Rhea" id="RHEA:19993"/>
        <dbReference type="Rhea" id="RHEA-COMP:10698"/>
        <dbReference type="Rhea" id="RHEA-COMP:10700"/>
        <dbReference type="ChEBI" id="CHEBI:15377"/>
        <dbReference type="ChEBI" id="CHEBI:29950"/>
        <dbReference type="ChEBI" id="CHEBI:50058"/>
        <dbReference type="ChEBI" id="CHEBI:57844"/>
        <dbReference type="ChEBI" id="CHEBI:58772"/>
        <dbReference type="EC" id="1.8.4.11"/>
    </reaction>
</comment>
<comment type="similarity">
    <text evidence="4">Belongs to the MsrA Met sulfoxide reductase family.</text>
</comment>
<evidence type="ECO:0000256" key="2">
    <source>
        <dbReference type="ARBA" id="ARBA00047806"/>
    </source>
</evidence>
<dbReference type="Pfam" id="PF01625">
    <property type="entry name" value="PMSR"/>
    <property type="match status" value="1"/>
</dbReference>
<accession>A0A0B6CT32</accession>
<feature type="active site" evidence="4">
    <location>
        <position position="38"/>
    </location>
</feature>
<dbReference type="NCBIfam" id="TIGR00401">
    <property type="entry name" value="msrA"/>
    <property type="match status" value="1"/>
</dbReference>
<dbReference type="Proteomes" id="UP000031830">
    <property type="component" value="Chromosome"/>
</dbReference>
<sequence>MKKRKIIILSSLLFASSFVFAANDSESKYQKAVFAGGCFWCLESDFEYMQTHQDLSHNGIIKVISGYDGGLQKNPTYKKVSAGITNYKESVEVVYDPTKISYQDLVEYFYRRIDPTDSKGQFCDKGEQYQSAIYYSDDKQKQVAEDVTKKLKAEFKKHNQSVYTQILPSTHFYKAESYHQDYHHKNPKRYCYYRTGCGRDVTVNKVWQNMDWKYSNVVPFDIPSSYAECLTR</sequence>
<keyword evidence="5" id="KW-0732">Signal</keyword>
<protein>
    <recommendedName>
        <fullName evidence="4">Peptide methionine sulfoxide reductase MsrA</fullName>
        <shortName evidence="4">Protein-methionine-S-oxide reductase</shortName>
        <ecNumber evidence="4">1.8.4.11</ecNumber>
    </recommendedName>
    <alternativeName>
        <fullName evidence="4">Peptide-methionine (S)-S-oxide reductase</fullName>
        <shortName evidence="4">Peptide Met(O) reductase</shortName>
    </alternativeName>
</protein>
<gene>
    <name evidence="4 7" type="primary">msrA</name>
    <name evidence="7" type="ORF">LA55_2088</name>
</gene>
<organism evidence="7 8">
    <name type="scientific">Francisella philomiragia</name>
    <dbReference type="NCBI Taxonomy" id="28110"/>
    <lineage>
        <taxon>Bacteria</taxon>
        <taxon>Pseudomonadati</taxon>
        <taxon>Pseudomonadota</taxon>
        <taxon>Gammaproteobacteria</taxon>
        <taxon>Thiotrichales</taxon>
        <taxon>Francisellaceae</taxon>
        <taxon>Francisella</taxon>
    </lineage>
</organism>
<dbReference type="Gene3D" id="3.30.1060.10">
    <property type="entry name" value="Peptide methionine sulphoxide reductase MsrA"/>
    <property type="match status" value="1"/>
</dbReference>
<evidence type="ECO:0000256" key="4">
    <source>
        <dbReference type="HAMAP-Rule" id="MF_01401"/>
    </source>
</evidence>
<dbReference type="GO" id="GO:0033744">
    <property type="term" value="F:L-methionine:thioredoxin-disulfide S-oxidoreductase activity"/>
    <property type="evidence" value="ECO:0007669"/>
    <property type="project" value="RHEA"/>
</dbReference>
<evidence type="ECO:0000259" key="6">
    <source>
        <dbReference type="Pfam" id="PF01625"/>
    </source>
</evidence>
<dbReference type="OrthoDB" id="4174719at2"/>
<dbReference type="EMBL" id="CP009440">
    <property type="protein sequence ID" value="AJI53639.1"/>
    <property type="molecule type" value="Genomic_DNA"/>
</dbReference>
<dbReference type="EC" id="1.8.4.11" evidence="4"/>
<evidence type="ECO:0000256" key="3">
    <source>
        <dbReference type="ARBA" id="ARBA00048782"/>
    </source>
</evidence>
<comment type="catalytic activity">
    <reaction evidence="2 4">
        <text>L-methionyl-[protein] + [thioredoxin]-disulfide + H2O = L-methionyl-(S)-S-oxide-[protein] + [thioredoxin]-dithiol</text>
        <dbReference type="Rhea" id="RHEA:14217"/>
        <dbReference type="Rhea" id="RHEA-COMP:10698"/>
        <dbReference type="Rhea" id="RHEA-COMP:10700"/>
        <dbReference type="Rhea" id="RHEA-COMP:12313"/>
        <dbReference type="Rhea" id="RHEA-COMP:12315"/>
        <dbReference type="ChEBI" id="CHEBI:15377"/>
        <dbReference type="ChEBI" id="CHEBI:16044"/>
        <dbReference type="ChEBI" id="CHEBI:29950"/>
        <dbReference type="ChEBI" id="CHEBI:44120"/>
        <dbReference type="ChEBI" id="CHEBI:50058"/>
        <dbReference type="EC" id="1.8.4.11"/>
    </reaction>
</comment>
<dbReference type="PANTHER" id="PTHR43774:SF1">
    <property type="entry name" value="PEPTIDE METHIONINE SULFOXIDE REDUCTASE MSRA 2"/>
    <property type="match status" value="1"/>
</dbReference>
<feature type="chain" id="PRO_5002108563" description="Peptide methionine sulfoxide reductase MsrA" evidence="5">
    <location>
        <begin position="22"/>
        <end position="232"/>
    </location>
</feature>
<keyword evidence="1 4" id="KW-0560">Oxidoreductase</keyword>
<dbReference type="GO" id="GO:0008113">
    <property type="term" value="F:peptide-methionine (S)-S-oxide reductase activity"/>
    <property type="evidence" value="ECO:0007669"/>
    <property type="project" value="UniProtKB-UniRule"/>
</dbReference>